<dbReference type="EMBL" id="OU895878">
    <property type="protein sequence ID" value="CAG9801696.1"/>
    <property type="molecule type" value="Genomic_DNA"/>
</dbReference>
<keyword evidence="1" id="KW-1133">Transmembrane helix</keyword>
<reference evidence="2" key="1">
    <citation type="submission" date="2022-01" db="EMBL/GenBank/DDBJ databases">
        <authorList>
            <person name="King R."/>
        </authorList>
    </citation>
    <scope>NUCLEOTIDE SEQUENCE</scope>
</reference>
<feature type="transmembrane region" description="Helical" evidence="1">
    <location>
        <begin position="27"/>
        <end position="52"/>
    </location>
</feature>
<dbReference type="AlphaFoldDB" id="A0A9N9RR19"/>
<gene>
    <name evidence="2" type="ORF">CHIRRI_LOCUS4618</name>
</gene>
<evidence type="ECO:0000256" key="1">
    <source>
        <dbReference type="SAM" id="Phobius"/>
    </source>
</evidence>
<keyword evidence="3" id="KW-1185">Reference proteome</keyword>
<name>A0A9N9RR19_9DIPT</name>
<reference evidence="2" key="2">
    <citation type="submission" date="2022-10" db="EMBL/GenBank/DDBJ databases">
        <authorList>
            <consortium name="ENA_rothamsted_submissions"/>
            <consortium name="culmorum"/>
            <person name="King R."/>
        </authorList>
    </citation>
    <scope>NUCLEOTIDE SEQUENCE</scope>
</reference>
<evidence type="ECO:0000313" key="2">
    <source>
        <dbReference type="EMBL" id="CAG9801696.1"/>
    </source>
</evidence>
<evidence type="ECO:0000313" key="3">
    <source>
        <dbReference type="Proteomes" id="UP001153620"/>
    </source>
</evidence>
<accession>A0A9N9RR19</accession>
<dbReference type="Proteomes" id="UP001153620">
    <property type="component" value="Chromosome 2"/>
</dbReference>
<sequence>MCNCIKSTCSCCFNLCFSCVECTFRAICMCIIMPILVLAILAFCLFLLYVYIVEPEAYRDFFSSKYINPNKTQVALFGNN</sequence>
<protein>
    <submittedName>
        <fullName evidence="2">Uncharacterized protein</fullName>
    </submittedName>
</protein>
<proteinExistence type="predicted"/>
<keyword evidence="1" id="KW-0812">Transmembrane</keyword>
<organism evidence="2 3">
    <name type="scientific">Chironomus riparius</name>
    <dbReference type="NCBI Taxonomy" id="315576"/>
    <lineage>
        <taxon>Eukaryota</taxon>
        <taxon>Metazoa</taxon>
        <taxon>Ecdysozoa</taxon>
        <taxon>Arthropoda</taxon>
        <taxon>Hexapoda</taxon>
        <taxon>Insecta</taxon>
        <taxon>Pterygota</taxon>
        <taxon>Neoptera</taxon>
        <taxon>Endopterygota</taxon>
        <taxon>Diptera</taxon>
        <taxon>Nematocera</taxon>
        <taxon>Chironomoidea</taxon>
        <taxon>Chironomidae</taxon>
        <taxon>Chironominae</taxon>
        <taxon>Chironomus</taxon>
    </lineage>
</organism>
<keyword evidence="1" id="KW-0472">Membrane</keyword>